<comment type="caution">
    <text evidence="4">The sequence shown here is derived from an EMBL/GenBank/DDBJ whole genome shotgun (WGS) entry which is preliminary data.</text>
</comment>
<dbReference type="Proteomes" id="UP000283601">
    <property type="component" value="Unassembled WGS sequence"/>
</dbReference>
<dbReference type="InterPro" id="IPR016040">
    <property type="entry name" value="NAD(P)-bd_dom"/>
</dbReference>
<organism evidence="4 8">
    <name type="scientific">Bacteroides uniformis</name>
    <dbReference type="NCBI Taxonomy" id="820"/>
    <lineage>
        <taxon>Bacteria</taxon>
        <taxon>Pseudomonadati</taxon>
        <taxon>Bacteroidota</taxon>
        <taxon>Bacteroidia</taxon>
        <taxon>Bacteroidales</taxon>
        <taxon>Bacteroidaceae</taxon>
        <taxon>Bacteroides</taxon>
    </lineage>
</organism>
<dbReference type="EMBL" id="QSJZ01000001">
    <property type="protein sequence ID" value="RHE25986.1"/>
    <property type="molecule type" value="Genomic_DNA"/>
</dbReference>
<sequence length="366" mass="41478">MAFNNVYKGKKVLVTGNTGFKGSWLSAWLLMVGAEVYGYSNDVPTNPSMFETLGLDKKIHHHFGDIRNREEMNDYVQRVKPDFLFHLAAQAIVSTSYKEPFDTITTNVVGTASVLEAIRNITWECTCVLLTSDKVYENVEWIWGYRETDAVGGKDVYSGSKGAAELTIKCYWNSFIQSMPNIKLGVARAGNVIGGGDWAKDRIIVDCVKAFSNQETVEIRSPKATRPWQHVLEPLSGYLNLGQYLYEGKVENGEPFNFGPRAEQTKTVFELVQDLATLWGLDKDQAAKLTGNVPFKEATLLKLNCDKALVYLNWHSTLHYEECVKFIADWYKAFYIDRYEDMYALTVKQIEAYVDSAKKQGLNWAE</sequence>
<dbReference type="InterPro" id="IPR036291">
    <property type="entry name" value="NAD(P)-bd_dom_sf"/>
</dbReference>
<evidence type="ECO:0000313" key="9">
    <source>
        <dbReference type="Proteomes" id="UP001196342"/>
    </source>
</evidence>
<dbReference type="EMBL" id="QSOF01000001">
    <property type="protein sequence ID" value="RGI80022.1"/>
    <property type="molecule type" value="Genomic_DNA"/>
</dbReference>
<evidence type="ECO:0000313" key="3">
    <source>
        <dbReference type="EMBL" id="RGI80022.1"/>
    </source>
</evidence>
<dbReference type="AlphaFoldDB" id="A0A173Y063"/>
<dbReference type="Pfam" id="PF16363">
    <property type="entry name" value="GDP_Man_Dehyd"/>
    <property type="match status" value="1"/>
</dbReference>
<dbReference type="EC" id="4.2.1.45" evidence="4"/>
<dbReference type="SUPFAM" id="SSF51735">
    <property type="entry name" value="NAD(P)-binding Rossmann-fold domains"/>
    <property type="match status" value="1"/>
</dbReference>
<dbReference type="Proteomes" id="UP000284022">
    <property type="component" value="Unassembled WGS sequence"/>
</dbReference>
<evidence type="ECO:0000259" key="1">
    <source>
        <dbReference type="Pfam" id="PF16363"/>
    </source>
</evidence>
<protein>
    <submittedName>
        <fullName evidence="4">CDP-glucose 4,6-dehydratase</fullName>
        <ecNumber evidence="4">4.2.1.45</ecNumber>
    </submittedName>
</protein>
<evidence type="ECO:0000313" key="5">
    <source>
        <dbReference type="EMBL" id="RHE25986.1"/>
    </source>
</evidence>
<dbReference type="RefSeq" id="WP_057255951.1">
    <property type="nucleotide sequence ID" value="NZ_BAABXG010000001.1"/>
</dbReference>
<dbReference type="EMBL" id="QRXV01000007">
    <property type="protein sequence ID" value="RGU39754.1"/>
    <property type="molecule type" value="Genomic_DNA"/>
</dbReference>
<reference evidence="2 9" key="2">
    <citation type="submission" date="2020-12" db="EMBL/GenBank/DDBJ databases">
        <title>Microorganisms.</title>
        <authorList>
            <person name="Matos J."/>
            <person name="Faleiro L."/>
            <person name="Duarte I."/>
        </authorList>
    </citation>
    <scope>NUCLEOTIDE SEQUENCE [LARGE SCALE GENOMIC DNA]</scope>
    <source>
        <strain evidence="2 9">PtFD3Pch2</strain>
    </source>
</reference>
<dbReference type="GO" id="GO:0047733">
    <property type="term" value="F:CDP-glucose 4,6-dehydratase activity"/>
    <property type="evidence" value="ECO:0007669"/>
    <property type="project" value="UniProtKB-EC"/>
</dbReference>
<dbReference type="NCBIfam" id="TIGR02622">
    <property type="entry name" value="CDP_4_6_dhtase"/>
    <property type="match status" value="1"/>
</dbReference>
<proteinExistence type="predicted"/>
<feature type="domain" description="NAD(P)-binding" evidence="1">
    <location>
        <begin position="13"/>
        <end position="325"/>
    </location>
</feature>
<dbReference type="Gene3D" id="3.40.50.720">
    <property type="entry name" value="NAD(P)-binding Rossmann-like Domain"/>
    <property type="match status" value="1"/>
</dbReference>
<evidence type="ECO:0000313" key="7">
    <source>
        <dbReference type="Proteomes" id="UP000283601"/>
    </source>
</evidence>
<dbReference type="Proteomes" id="UP000263754">
    <property type="component" value="Unassembled WGS sequence"/>
</dbReference>
<dbReference type="EMBL" id="JAFBJK010000004">
    <property type="protein sequence ID" value="MBT8727567.1"/>
    <property type="molecule type" value="Genomic_DNA"/>
</dbReference>
<dbReference type="Proteomes" id="UP001196342">
    <property type="component" value="Unassembled WGS sequence"/>
</dbReference>
<evidence type="ECO:0000313" key="6">
    <source>
        <dbReference type="Proteomes" id="UP000263754"/>
    </source>
</evidence>
<evidence type="ECO:0000313" key="2">
    <source>
        <dbReference type="EMBL" id="MBT8727567.1"/>
    </source>
</evidence>
<name>A0A173Y063_BACUN</name>
<evidence type="ECO:0000313" key="4">
    <source>
        <dbReference type="EMBL" id="RGU39754.1"/>
    </source>
</evidence>
<keyword evidence="4" id="KW-0456">Lyase</keyword>
<dbReference type="Gene3D" id="3.90.25.10">
    <property type="entry name" value="UDP-galactose 4-epimerase, domain 1"/>
    <property type="match status" value="1"/>
</dbReference>
<gene>
    <name evidence="4" type="primary">rfbG</name>
    <name evidence="5" type="ORF">DW758_02705</name>
    <name evidence="4" type="ORF">DWW83_08565</name>
    <name evidence="3" type="ORF">DXD90_00370</name>
    <name evidence="2" type="ORF">JQN06_15650</name>
</gene>
<accession>A0A173Y063</accession>
<dbReference type="InterPro" id="IPR013445">
    <property type="entry name" value="CDP_4_6_deHydtase"/>
</dbReference>
<evidence type="ECO:0000313" key="8">
    <source>
        <dbReference type="Proteomes" id="UP000284022"/>
    </source>
</evidence>
<dbReference type="PANTHER" id="PTHR43000">
    <property type="entry name" value="DTDP-D-GLUCOSE 4,6-DEHYDRATASE-RELATED"/>
    <property type="match status" value="1"/>
</dbReference>
<reference evidence="6 7" key="1">
    <citation type="submission" date="2018-08" db="EMBL/GenBank/DDBJ databases">
        <title>A genome reference for cultivated species of the human gut microbiota.</title>
        <authorList>
            <person name="Zou Y."/>
            <person name="Xue W."/>
            <person name="Luo G."/>
        </authorList>
    </citation>
    <scope>NUCLEOTIDE SEQUENCE [LARGE SCALE GENOMIC DNA]</scope>
    <source>
        <strain evidence="4 8">AF17-20</strain>
        <strain evidence="5 7">AM29-12AC</strain>
        <strain evidence="3 6">TM10-17</strain>
    </source>
</reference>
<keyword evidence="9" id="KW-1185">Reference proteome</keyword>